<dbReference type="InterPro" id="IPR024459">
    <property type="entry name" value="Acb1-like_N"/>
</dbReference>
<evidence type="ECO:0000259" key="1">
    <source>
        <dbReference type="Pfam" id="PF06381"/>
    </source>
</evidence>
<feature type="domain" description="Anti-CBASS protein Acb1-like N-terminal" evidence="1">
    <location>
        <begin position="39"/>
        <end position="360"/>
    </location>
</feature>
<organism evidence="2 3">
    <name type="scientific">Commensalibacter intestini A911</name>
    <dbReference type="NCBI Taxonomy" id="1088868"/>
    <lineage>
        <taxon>Bacteria</taxon>
        <taxon>Pseudomonadati</taxon>
        <taxon>Pseudomonadota</taxon>
        <taxon>Alphaproteobacteria</taxon>
        <taxon>Acetobacterales</taxon>
        <taxon>Acetobacteraceae</taxon>
    </lineage>
</organism>
<name>G6F3F8_9PROT</name>
<dbReference type="eggNOG" id="ENOG5033Q6U">
    <property type="taxonomic scope" value="Bacteria"/>
</dbReference>
<accession>G6F3F8</accession>
<comment type="caution">
    <text evidence="2">The sequence shown here is derived from an EMBL/GenBank/DDBJ whole genome shotgun (WGS) entry which is preliminary data.</text>
</comment>
<dbReference type="OrthoDB" id="6609882at2"/>
<gene>
    <name evidence="2" type="ORF">CIN_21540</name>
</gene>
<dbReference type="RefSeq" id="WP_008855143.1">
    <property type="nucleotide sequence ID" value="NZ_AGFR01000018.1"/>
</dbReference>
<dbReference type="STRING" id="1088868.CIN_21540"/>
<evidence type="ECO:0000313" key="3">
    <source>
        <dbReference type="Proteomes" id="UP000005939"/>
    </source>
</evidence>
<dbReference type="Proteomes" id="UP000005939">
    <property type="component" value="Unassembled WGS sequence"/>
</dbReference>
<dbReference type="Pfam" id="PF06381">
    <property type="entry name" value="Phage_portal_3"/>
    <property type="match status" value="1"/>
</dbReference>
<evidence type="ECO:0000313" key="2">
    <source>
        <dbReference type="EMBL" id="EHD12908.1"/>
    </source>
</evidence>
<dbReference type="AlphaFoldDB" id="G6F3F8"/>
<protein>
    <recommendedName>
        <fullName evidence="1">Anti-CBASS protein Acb1-like N-terminal domain-containing protein</fullName>
    </recommendedName>
</protein>
<reference evidence="2 3" key="1">
    <citation type="submission" date="2011-10" db="EMBL/GenBank/DDBJ databases">
        <title>Genome Sequence of Commensalibacter intestini A911, isolated from Drosophila gut.</title>
        <authorList>
            <person name="Lee W.-J."/>
            <person name="Kim E.-K."/>
        </authorList>
    </citation>
    <scope>NUCLEOTIDE SEQUENCE [LARGE SCALE GENOMIC DNA]</scope>
    <source>
        <strain evidence="2 3">A911</strain>
    </source>
</reference>
<dbReference type="EMBL" id="AGFR01000018">
    <property type="protein sequence ID" value="EHD12908.1"/>
    <property type="molecule type" value="Genomic_DNA"/>
</dbReference>
<sequence>MLQYDNTSGFACLNRTFNQTFNNEQYTNPSYLSYNLCKQLYVYHPLGKRIVDLPIDLTLNKERILNVKHELSPELIDQFNKKWKELNLTRAIRNLAITSRLYGIAALFIKIKDLDDSENIPNDKNLNDYTITPLVYDALNIAGSATQNQNLESADFLELKEVYRSGQALAKDRSIILSNGDPIYIEYINSAYGFAGRSVFQNCASLLQSYVDVMGADNTVARKAALIIAKMQQSGSPTNLQGKAFEQKRELILEGINNNVLNVGINEDISTLNMTNVDNSIDTARRHIIEDIANAIDLPVVLLNGQKFTAGFGEGSEDTKNIGRHVDSKRQWLEPIFNFCDNLVMDLAWDFNFIDSLNSQNSSFFDKNLPIEEKKRLYKIRFQELKNGFSYSFPSFLTETEGEILDGDVKKINSIKTIFDSVYDKVDPQTKSQLICWMMDNFNDLRSVNKVKIDFDSNDIQEFIENEGADKLVNFLLNGKSQDQPNDTA</sequence>
<proteinExistence type="predicted"/>